<keyword evidence="1" id="KW-1185">Reference proteome</keyword>
<accession>A0A914PDN8</accession>
<dbReference type="AlphaFoldDB" id="A0A914PDN8"/>
<protein>
    <submittedName>
        <fullName evidence="2">Uncharacterized protein</fullName>
    </submittedName>
</protein>
<dbReference type="WBParaSite" id="PDA_v2.g1628.t1">
    <property type="protein sequence ID" value="PDA_v2.g1628.t1"/>
    <property type="gene ID" value="PDA_v2.g1628"/>
</dbReference>
<name>A0A914PDN8_9BILA</name>
<sequence length="648" mass="73481">MNKTFDKTKIKKSDMNIFPGSAILTCVCRETYEPIFFISPYINYVNYDLIAEDAYFYCVLGKPVPALQNINDNGYEIYDNFLFEHIKTIPNTLMTPLKDDDSSEVGCYDKDGFLTKSIGNQQTCFFAFIIGNDSVYSGPLIYSQLSNFGPNVGNVTLEAEPSCYTSVKNSTFKHNDSCIYIPSDSIFICNTSYEDSKFLSYMRTSMQTYLNESVNYACGIKISTKNVTVENNGTVRSGPKFEIEYISLNSCSDETTVDISESKFCSSEALRPENMSVQQCCKSGNFCNLDFITPIKLDMFIFYKCSYKPHISFHFDETTTCELYYDLILQKRVYLHENFTTKIIHKTLYHDYYPTIYRCSFIYAQIINVDSKECIKQIYNEMGEIKPFYHCTCQDVLCDFQGIDMEAPNTNFTCQHLVKTDLKNAKNGVGNFDEKSKWICYVKIDFYFEGSKVNAGHLDINTAKEVMKECFKNHTIVNSKFCCINIVKINQSDTDCTVKKQIERFKENLKNPNNPSENSEHGANSEYITCLPKDILNFESESCPKTGGCFSTRILLPSGITSTDAIEPAGCLGYAEKYATLNLPLTSLSLGCRTNENSNRCSVIYGPNGEQRIVCCCNENNGNGFCNTNLKEVPQSVGRSIKSFKSLN</sequence>
<dbReference type="Proteomes" id="UP000887578">
    <property type="component" value="Unplaced"/>
</dbReference>
<organism evidence="1 2">
    <name type="scientific">Panagrolaimus davidi</name>
    <dbReference type="NCBI Taxonomy" id="227884"/>
    <lineage>
        <taxon>Eukaryota</taxon>
        <taxon>Metazoa</taxon>
        <taxon>Ecdysozoa</taxon>
        <taxon>Nematoda</taxon>
        <taxon>Chromadorea</taxon>
        <taxon>Rhabditida</taxon>
        <taxon>Tylenchina</taxon>
        <taxon>Panagrolaimomorpha</taxon>
        <taxon>Panagrolaimoidea</taxon>
        <taxon>Panagrolaimidae</taxon>
        <taxon>Panagrolaimus</taxon>
    </lineage>
</organism>
<reference evidence="2" key="1">
    <citation type="submission" date="2022-11" db="UniProtKB">
        <authorList>
            <consortium name="WormBaseParasite"/>
        </authorList>
    </citation>
    <scope>IDENTIFICATION</scope>
</reference>
<evidence type="ECO:0000313" key="2">
    <source>
        <dbReference type="WBParaSite" id="PDA_v2.g1628.t1"/>
    </source>
</evidence>
<proteinExistence type="predicted"/>
<evidence type="ECO:0000313" key="1">
    <source>
        <dbReference type="Proteomes" id="UP000887578"/>
    </source>
</evidence>